<accession>F0SJA5</accession>
<feature type="binding site" evidence="6">
    <location>
        <position position="97"/>
    </location>
    <ligand>
        <name>a divalent metal cation</name>
        <dbReference type="ChEBI" id="CHEBI:60240"/>
        <label>1</label>
    </ligand>
</feature>
<dbReference type="AlphaFoldDB" id="F0SJA5"/>
<gene>
    <name evidence="6" type="primary">map</name>
    <name evidence="9" type="ordered locus">Plabr_2076</name>
</gene>
<sequence>MITLKSRREIERMRQAGLLVTEAHRLIASMIRPGVTTGEIDEAVENLFLEHDAIPLFKGVPGPVPFPAVCCMSVNDEVVHGIPGDRVLQEGDIIAVDTGCKLNGWCGDSAWSYAVGEVDAEKKKLLEVGEDALYLAIEEMKYARWWSEVAGKLEAFIHSHGYSSVEEFVGHGIGREMHEDPQVPHYVDDETYEKDFELKPGLVLAIEPMVNAGTKDVHVAEDHWTVHTADGRPSVHFEHTVAMTSDGPVILTPRFDTLKEAK</sequence>
<organism evidence="9 10">
    <name type="scientific">Rubinisphaera brasiliensis (strain ATCC 49424 / DSM 5305 / JCM 21570 / IAM 15109 / NBRC 103401 / IFAM 1448)</name>
    <name type="common">Planctomyces brasiliensis</name>
    <dbReference type="NCBI Taxonomy" id="756272"/>
    <lineage>
        <taxon>Bacteria</taxon>
        <taxon>Pseudomonadati</taxon>
        <taxon>Planctomycetota</taxon>
        <taxon>Planctomycetia</taxon>
        <taxon>Planctomycetales</taxon>
        <taxon>Planctomycetaceae</taxon>
        <taxon>Rubinisphaera</taxon>
    </lineage>
</organism>
<dbReference type="HAMAP" id="MF_01974">
    <property type="entry name" value="MetAP_1"/>
    <property type="match status" value="1"/>
</dbReference>
<evidence type="ECO:0000256" key="3">
    <source>
        <dbReference type="ARBA" id="ARBA00022670"/>
    </source>
</evidence>
<keyword evidence="5 6" id="KW-0378">Hydrolase</keyword>
<dbReference type="SUPFAM" id="SSF55920">
    <property type="entry name" value="Creatinase/aminopeptidase"/>
    <property type="match status" value="1"/>
</dbReference>
<dbReference type="GO" id="GO:0070006">
    <property type="term" value="F:metalloaminopeptidase activity"/>
    <property type="evidence" value="ECO:0007669"/>
    <property type="project" value="UniProtKB-UniRule"/>
</dbReference>
<dbReference type="CDD" id="cd01086">
    <property type="entry name" value="MetAP1"/>
    <property type="match status" value="1"/>
</dbReference>
<evidence type="ECO:0000313" key="9">
    <source>
        <dbReference type="EMBL" id="ADY59680.1"/>
    </source>
</evidence>
<feature type="binding site" evidence="6">
    <location>
        <position position="238"/>
    </location>
    <ligand>
        <name>a divalent metal cation</name>
        <dbReference type="ChEBI" id="CHEBI:60240"/>
        <label>2</label>
        <note>catalytic</note>
    </ligand>
</feature>
<evidence type="ECO:0000256" key="1">
    <source>
        <dbReference type="ARBA" id="ARBA00002521"/>
    </source>
</evidence>
<dbReference type="GO" id="GO:0005829">
    <property type="term" value="C:cytosol"/>
    <property type="evidence" value="ECO:0007669"/>
    <property type="project" value="TreeGrafter"/>
</dbReference>
<reference evidence="10" key="1">
    <citation type="submission" date="2011-02" db="EMBL/GenBank/DDBJ databases">
        <title>The complete genome of Planctomyces brasiliensis DSM 5305.</title>
        <authorList>
            <person name="Lucas S."/>
            <person name="Copeland A."/>
            <person name="Lapidus A."/>
            <person name="Bruce D."/>
            <person name="Goodwin L."/>
            <person name="Pitluck S."/>
            <person name="Kyrpides N."/>
            <person name="Mavromatis K."/>
            <person name="Pagani I."/>
            <person name="Ivanova N."/>
            <person name="Ovchinnikova G."/>
            <person name="Lu M."/>
            <person name="Detter J.C."/>
            <person name="Han C."/>
            <person name="Land M."/>
            <person name="Hauser L."/>
            <person name="Markowitz V."/>
            <person name="Cheng J.-F."/>
            <person name="Hugenholtz P."/>
            <person name="Woyke T."/>
            <person name="Wu D."/>
            <person name="Tindall B."/>
            <person name="Pomrenke H.G."/>
            <person name="Brambilla E."/>
            <person name="Klenk H.-P."/>
            <person name="Eisen J.A."/>
        </authorList>
    </citation>
    <scope>NUCLEOTIDE SEQUENCE [LARGE SCALE GENOMIC DNA]</scope>
    <source>
        <strain evidence="10">ATCC 49424 / DSM 5305 / JCM 21570 / NBRC 103401 / IFAM 1448</strain>
    </source>
</reference>
<feature type="binding site" evidence="6">
    <location>
        <position position="80"/>
    </location>
    <ligand>
        <name>substrate</name>
    </ligand>
</feature>
<dbReference type="GO" id="GO:0004239">
    <property type="term" value="F:initiator methionyl aminopeptidase activity"/>
    <property type="evidence" value="ECO:0007669"/>
    <property type="project" value="UniProtKB-UniRule"/>
</dbReference>
<dbReference type="PRINTS" id="PR00599">
    <property type="entry name" value="MAPEPTIDASE"/>
</dbReference>
<dbReference type="InterPro" id="IPR002467">
    <property type="entry name" value="Pept_M24A_MAP1"/>
</dbReference>
<dbReference type="GO" id="GO:0046872">
    <property type="term" value="F:metal ion binding"/>
    <property type="evidence" value="ECO:0007669"/>
    <property type="project" value="UniProtKB-UniRule"/>
</dbReference>
<dbReference type="STRING" id="756272.Plabr_2076"/>
<evidence type="ECO:0000256" key="5">
    <source>
        <dbReference type="ARBA" id="ARBA00022801"/>
    </source>
</evidence>
<feature type="binding site" evidence="6">
    <location>
        <position position="108"/>
    </location>
    <ligand>
        <name>a divalent metal cation</name>
        <dbReference type="ChEBI" id="CHEBI:60240"/>
        <label>2</label>
        <note>catalytic</note>
    </ligand>
</feature>
<comment type="cofactor">
    <cofactor evidence="6">
        <name>Co(2+)</name>
        <dbReference type="ChEBI" id="CHEBI:48828"/>
    </cofactor>
    <cofactor evidence="6">
        <name>Zn(2+)</name>
        <dbReference type="ChEBI" id="CHEBI:29105"/>
    </cofactor>
    <cofactor evidence="6">
        <name>Mn(2+)</name>
        <dbReference type="ChEBI" id="CHEBI:29035"/>
    </cofactor>
    <cofactor evidence="6">
        <name>Fe(2+)</name>
        <dbReference type="ChEBI" id="CHEBI:29033"/>
    </cofactor>
    <text evidence="6">Binds 2 divalent metal cations per subunit. Has a high-affinity and a low affinity metal-binding site. The true nature of the physiological cofactor is under debate. The enzyme is active with cobalt, zinc, manganese or divalent iron ions. Most likely, methionine aminopeptidases function as mononuclear Fe(2+)-metalloproteases under physiological conditions, and the catalytically relevant metal-binding site has been assigned to the histidine-containing high-affinity site.</text>
</comment>
<dbReference type="NCBIfam" id="TIGR00500">
    <property type="entry name" value="met_pdase_I"/>
    <property type="match status" value="1"/>
</dbReference>
<keyword evidence="10" id="KW-1185">Reference proteome</keyword>
<dbReference type="KEGG" id="pbs:Plabr_2076"/>
<name>F0SJA5_RUBBR</name>
<comment type="catalytic activity">
    <reaction evidence="6 7">
        <text>Release of N-terminal amino acids, preferentially methionine, from peptides and arylamides.</text>
        <dbReference type="EC" id="3.4.11.18"/>
    </reaction>
</comment>
<dbReference type="RefSeq" id="WP_013628405.1">
    <property type="nucleotide sequence ID" value="NC_015174.1"/>
</dbReference>
<dbReference type="Gene3D" id="3.90.230.10">
    <property type="entry name" value="Creatinase/methionine aminopeptidase superfamily"/>
    <property type="match status" value="1"/>
</dbReference>
<keyword evidence="4 6" id="KW-0479">Metal-binding</keyword>
<comment type="function">
    <text evidence="1 6">Removes the N-terminal methionine from nascent proteins. The N-terminal methionine is often cleaved when the second residue in the primary sequence is small and uncharged (Met-Ala-, Cys, Gly, Pro, Ser, Thr, or Val). Requires deformylation of the N(alpha)-formylated initiator methionine before it can be hydrolyzed.</text>
</comment>
<feature type="binding site" evidence="6">
    <location>
        <position position="207"/>
    </location>
    <ligand>
        <name>a divalent metal cation</name>
        <dbReference type="ChEBI" id="CHEBI:60240"/>
        <label>2</label>
        <note>catalytic</note>
    </ligand>
</feature>
<dbReference type="Pfam" id="PF00557">
    <property type="entry name" value="Peptidase_M24"/>
    <property type="match status" value="1"/>
</dbReference>
<dbReference type="Proteomes" id="UP000006860">
    <property type="component" value="Chromosome"/>
</dbReference>
<feature type="domain" description="Peptidase M24" evidence="8">
    <location>
        <begin position="11"/>
        <end position="244"/>
    </location>
</feature>
<dbReference type="OrthoDB" id="9802055at2"/>
<evidence type="ECO:0000256" key="6">
    <source>
        <dbReference type="HAMAP-Rule" id="MF_01974"/>
    </source>
</evidence>
<dbReference type="PANTHER" id="PTHR43330:SF27">
    <property type="entry name" value="METHIONINE AMINOPEPTIDASE"/>
    <property type="match status" value="1"/>
</dbReference>
<dbReference type="PROSITE" id="PS00680">
    <property type="entry name" value="MAP_1"/>
    <property type="match status" value="1"/>
</dbReference>
<dbReference type="PANTHER" id="PTHR43330">
    <property type="entry name" value="METHIONINE AMINOPEPTIDASE"/>
    <property type="match status" value="1"/>
</dbReference>
<comment type="subunit">
    <text evidence="6">Monomer.</text>
</comment>
<dbReference type="InterPro" id="IPR000994">
    <property type="entry name" value="Pept_M24"/>
</dbReference>
<dbReference type="GO" id="GO:0006508">
    <property type="term" value="P:proteolysis"/>
    <property type="evidence" value="ECO:0007669"/>
    <property type="project" value="UniProtKB-KW"/>
</dbReference>
<dbReference type="HOGENOM" id="CLU_015857_0_1_0"/>
<evidence type="ECO:0000256" key="4">
    <source>
        <dbReference type="ARBA" id="ARBA00022723"/>
    </source>
</evidence>
<dbReference type="eggNOG" id="COG0024">
    <property type="taxonomic scope" value="Bacteria"/>
</dbReference>
<comment type="similarity">
    <text evidence="6">Belongs to the peptidase M24A family. Methionine aminopeptidase type 1 subfamily.</text>
</comment>
<feature type="binding site" evidence="6">
    <location>
        <position position="178"/>
    </location>
    <ligand>
        <name>substrate</name>
    </ligand>
</feature>
<evidence type="ECO:0000313" key="10">
    <source>
        <dbReference type="Proteomes" id="UP000006860"/>
    </source>
</evidence>
<keyword evidence="2 6" id="KW-0031">Aminopeptidase</keyword>
<feature type="binding site" evidence="6">
    <location>
        <position position="238"/>
    </location>
    <ligand>
        <name>a divalent metal cation</name>
        <dbReference type="ChEBI" id="CHEBI:60240"/>
        <label>1</label>
    </ligand>
</feature>
<feature type="binding site" evidence="6">
    <location>
        <position position="108"/>
    </location>
    <ligand>
        <name>a divalent metal cation</name>
        <dbReference type="ChEBI" id="CHEBI:60240"/>
        <label>1</label>
    </ligand>
</feature>
<keyword evidence="3 6" id="KW-0645">Protease</keyword>
<dbReference type="EC" id="3.4.11.18" evidence="6 7"/>
<dbReference type="InterPro" id="IPR001714">
    <property type="entry name" value="Pept_M24_MAP"/>
</dbReference>
<dbReference type="InterPro" id="IPR036005">
    <property type="entry name" value="Creatinase/aminopeptidase-like"/>
</dbReference>
<evidence type="ECO:0000259" key="8">
    <source>
        <dbReference type="Pfam" id="PF00557"/>
    </source>
</evidence>
<proteinExistence type="inferred from homology"/>
<protein>
    <recommendedName>
        <fullName evidence="6 7">Methionine aminopeptidase</fullName>
        <shortName evidence="6">MAP</shortName>
        <shortName evidence="6">MetAP</shortName>
        <ecNumber evidence="6 7">3.4.11.18</ecNumber>
    </recommendedName>
    <alternativeName>
        <fullName evidence="6">Peptidase M</fullName>
    </alternativeName>
</protein>
<feature type="binding site" evidence="6">
    <location>
        <position position="171"/>
    </location>
    <ligand>
        <name>a divalent metal cation</name>
        <dbReference type="ChEBI" id="CHEBI:60240"/>
        <label>2</label>
        <note>catalytic</note>
    </ligand>
</feature>
<dbReference type="EMBL" id="CP002546">
    <property type="protein sequence ID" value="ADY59680.1"/>
    <property type="molecule type" value="Genomic_DNA"/>
</dbReference>
<evidence type="ECO:0000256" key="7">
    <source>
        <dbReference type="RuleBase" id="RU003653"/>
    </source>
</evidence>
<evidence type="ECO:0000256" key="2">
    <source>
        <dbReference type="ARBA" id="ARBA00022438"/>
    </source>
</evidence>